<reference evidence="2" key="1">
    <citation type="submission" date="2023-08" db="EMBL/GenBank/DDBJ databases">
        <title>Draft sequence of the Babesia gibsoni genome.</title>
        <authorList>
            <person name="Yamagishi J.Y."/>
            <person name="Xuan X.X."/>
        </authorList>
    </citation>
    <scope>NUCLEOTIDE SEQUENCE</scope>
    <source>
        <strain evidence="2">Azabu</strain>
    </source>
</reference>
<feature type="region of interest" description="Disordered" evidence="1">
    <location>
        <begin position="517"/>
        <end position="552"/>
    </location>
</feature>
<feature type="region of interest" description="Disordered" evidence="1">
    <location>
        <begin position="985"/>
        <end position="1052"/>
    </location>
</feature>
<feature type="compositionally biased region" description="Polar residues" evidence="1">
    <location>
        <begin position="1224"/>
        <end position="1254"/>
    </location>
</feature>
<feature type="compositionally biased region" description="Polar residues" evidence="1">
    <location>
        <begin position="1363"/>
        <end position="1379"/>
    </location>
</feature>
<sequence length="1951" mass="224474">MYITGRSKISNGADAAVSAPVEETPEESSLRQLREDLQRRGDLIGTEGVGRYCACDASNDSIITTMYDTGLSSMGYLDDVNTEEDIDNTFGEAACNDAVLMKHNEVFHSEAAIPSAYSFFQEDGTVIRYITEFHFLTPSGDEMAPLDQLGRSHTNLWLLGKLMPVSKVFDSNELVFSLHPTIYDVSSSQGSQRVKKIKKSKTVSVKARVVDLFINNGSQLTCSPYLYVISENDIYYRLNKPAGRYMDKFSRCLSLFDMCTRITKEFQNNRNRRLSDISREMGLSETEQVTTWGDPMQIPGFLEAHMDNSIEVIYSECLYQHVFQDRYNSPVEANVSVKIEDNGLSGSNSPVTLNGDIKDTQSNGIHTDEGSEIVNGYTTTHKDKDVTDNYNHATALEKGNDCGDKTNANDGEDVSGGIGMLLWDALNLMREKRPFFFLDESFAAPEYLTSNQLTEKYIDRFILDEEVKKIVKKVRKPTQSKRETSKRPAPVQETQPAEPVEIKSKVSGRVIKRNSKLTDGDDLLPRQAAEDSKASSKKLAVEPPPDEGLQKKHQRLVEMEKQCNSLTLPDDFDYTSYNTASELSSDEAQSQQLLLLNDCQIDLKDARYYPRDIPLRMLKIYGADHLLDICNTCRQFSANPAGSEPLLPRFSFVELEKNILYGTSVDVYKVQEPHAYEFNGPDCLCTFFRTFNEWFNSIATANQKIDVMFNGLLKPLTYYNGVEGFEYHLKLINDSFDLSDKRKELQTRNIKVGMADAETLDHFLRTNGGCLYRGRYRHTSQDSVQHVPYVNGIRWNKRFKRVQRLLSGTRLHKYTPVSYEIQDDGVLISMEGRLSGVPLDILTTTRRHKNAYRTIYQQNVFEVLPTYSKRLQVWYVESVDERCKTSSVFDAINRRLKRCMLSRFKPEDIKPFEPEPVLGLGFKEPPELLNVNITLQEDMLTEYTWPFLLRVHLFYGFYKCQRKYNFKLNSVLGWDLAGQGANTLEENEYDDEDEEGNRDDEQGNGEYDSYMENPTQHAEEASTAPTAQSDDEEEDEIDEDDEEVEGVKTGRRRGWGNNRYSPHYEFELEWTPDPERISKLFQGTISSEAIKVIMEKLKIGSYWELDVKDRLVVLHWLSEVFTYHPDSKRFIDMRNEEFHTLKSGLTRTEAPSAQTMALSDVQPSDSDKIMESDNNAVSESNNLFDTLDNEEEPFKHEKRKEKKVKGILRVVLDPSKREEGEANAITSNTSEADSENTLQAPQDESNAQPSQNTDVVKRRKPKEILREVAELEERYAQRSVHLGRDRFYNDYYYFGPDLGCRIYVRVLPIPKFTAQRSSVRSKLLRLPSFGPEKFKFDISQYVRSLEEGRLFEPLQKRGRYKKNSTNETVTQETEQSQPVGFSADAEKSQSQAPSEPTNGASQAKEKNILMVKRRKQKGRRPKMTKPRLRRSREFFERQPTNFENVYEYLHSLKTIPPRICWSVMQSPKMVRMFIDRLSPLTVNERHLQQKLLQLEPELNYIAEVPEAPVECWRAPTPYGQLLLSLIRGVWSYSSTLHDYLESMLLRYKDIEIENMDNRLDEIRLINMRLVHFVEESARNVFELCCGDLDSNVKATMTITEIIVLCEFLISNYCDWSHWSDLRSMWRSEIDSIYLELQSMKKVKLEDIGSSAFDLDNCACKRRNASTSLSQNERELLKIIEELGVWFRYVHVFHKERRVLFMNYKTPFTILQGVSKPTEVYKHISALKKGSLVYLFGGYRDWLLSLREHTNFPEELYTEMLSEFGTMPLNSSFLTLISAADSLVPVVPTETLEVRIETVWFFNVPQYGYMVRLCLCSEKYDSLESSTEPDACVDGNFIPFLHSLSGNESAASINEASMTQEVATQRTYRESQRFVVYAPLELLRDCSEFLIPVTYMAEHFTHIWKPKDKCVFRKRSAKIINAAYNAADLWNMLQIDVGGTEEVGNLWEVSTP</sequence>
<evidence type="ECO:0000256" key="1">
    <source>
        <dbReference type="SAM" id="MobiDB-lite"/>
    </source>
</evidence>
<protein>
    <submittedName>
        <fullName evidence="2">Uncharacterized protein</fullName>
    </submittedName>
</protein>
<feature type="region of interest" description="Disordered" evidence="1">
    <location>
        <begin position="1177"/>
        <end position="1199"/>
    </location>
</feature>
<name>A0AAD8P8Y9_BABGI</name>
<feature type="region of interest" description="Disordered" evidence="1">
    <location>
        <begin position="473"/>
        <end position="505"/>
    </location>
</feature>
<accession>A0AAD8P8Y9</accession>
<evidence type="ECO:0000313" key="2">
    <source>
        <dbReference type="EMBL" id="KAK1442965.1"/>
    </source>
</evidence>
<feature type="compositionally biased region" description="Acidic residues" evidence="1">
    <location>
        <begin position="1029"/>
        <end position="1044"/>
    </location>
</feature>
<feature type="compositionally biased region" description="Polar residues" evidence="1">
    <location>
        <begin position="1388"/>
        <end position="1401"/>
    </location>
</feature>
<gene>
    <name evidence="2" type="ORF">BgAZ_304830</name>
</gene>
<feature type="compositionally biased region" description="Basic residues" evidence="1">
    <location>
        <begin position="1411"/>
        <end position="1429"/>
    </location>
</feature>
<evidence type="ECO:0000313" key="3">
    <source>
        <dbReference type="Proteomes" id="UP001230268"/>
    </source>
</evidence>
<dbReference type="Proteomes" id="UP001230268">
    <property type="component" value="Unassembled WGS sequence"/>
</dbReference>
<comment type="caution">
    <text evidence="2">The sequence shown here is derived from an EMBL/GenBank/DDBJ whole genome shotgun (WGS) entry which is preliminary data.</text>
</comment>
<proteinExistence type="predicted"/>
<dbReference type="EMBL" id="JAVEPI010000003">
    <property type="protein sequence ID" value="KAK1442965.1"/>
    <property type="molecule type" value="Genomic_DNA"/>
</dbReference>
<feature type="region of interest" description="Disordered" evidence="1">
    <location>
        <begin position="1218"/>
        <end position="1259"/>
    </location>
</feature>
<feature type="region of interest" description="Disordered" evidence="1">
    <location>
        <begin position="1356"/>
        <end position="1429"/>
    </location>
</feature>
<feature type="compositionally biased region" description="Acidic residues" evidence="1">
    <location>
        <begin position="985"/>
        <end position="998"/>
    </location>
</feature>
<organism evidence="2 3">
    <name type="scientific">Babesia gibsoni</name>
    <dbReference type="NCBI Taxonomy" id="33632"/>
    <lineage>
        <taxon>Eukaryota</taxon>
        <taxon>Sar</taxon>
        <taxon>Alveolata</taxon>
        <taxon>Apicomplexa</taxon>
        <taxon>Aconoidasida</taxon>
        <taxon>Piroplasmida</taxon>
        <taxon>Babesiidae</taxon>
        <taxon>Babesia</taxon>
    </lineage>
</organism>
<feature type="region of interest" description="Disordered" evidence="1">
    <location>
        <begin position="350"/>
        <end position="370"/>
    </location>
</feature>
<feature type="region of interest" description="Disordered" evidence="1">
    <location>
        <begin position="1"/>
        <end position="31"/>
    </location>
</feature>
<keyword evidence="3" id="KW-1185">Reference proteome</keyword>